<keyword evidence="2" id="KW-1185">Reference proteome</keyword>
<dbReference type="OrthoDB" id="6770629at2759"/>
<sequence length="98" mass="11418">MRSAFLRKYKVILLDGIWIYCKGNGRRSWQEASSRDVKRPIGYEGNRFIVVHAGEKHGFVEGRKDDHAVLNMCDESLQQITPDIWKNCVRHTNTIIED</sequence>
<dbReference type="AlphaFoldDB" id="A0A8K0CI40"/>
<evidence type="ECO:0000313" key="1">
    <source>
        <dbReference type="EMBL" id="KAF2886116.1"/>
    </source>
</evidence>
<proteinExistence type="predicted"/>
<dbReference type="Proteomes" id="UP000801492">
    <property type="component" value="Unassembled WGS sequence"/>
</dbReference>
<name>A0A8K0CI40_IGNLU</name>
<protein>
    <submittedName>
        <fullName evidence="1">Uncharacterized protein</fullName>
    </submittedName>
</protein>
<comment type="caution">
    <text evidence="1">The sequence shown here is derived from an EMBL/GenBank/DDBJ whole genome shotgun (WGS) entry which is preliminary data.</text>
</comment>
<accession>A0A8K0CI40</accession>
<evidence type="ECO:0000313" key="2">
    <source>
        <dbReference type="Proteomes" id="UP000801492"/>
    </source>
</evidence>
<organism evidence="1 2">
    <name type="scientific">Ignelater luminosus</name>
    <name type="common">Cucubano</name>
    <name type="synonym">Pyrophorus luminosus</name>
    <dbReference type="NCBI Taxonomy" id="2038154"/>
    <lineage>
        <taxon>Eukaryota</taxon>
        <taxon>Metazoa</taxon>
        <taxon>Ecdysozoa</taxon>
        <taxon>Arthropoda</taxon>
        <taxon>Hexapoda</taxon>
        <taxon>Insecta</taxon>
        <taxon>Pterygota</taxon>
        <taxon>Neoptera</taxon>
        <taxon>Endopterygota</taxon>
        <taxon>Coleoptera</taxon>
        <taxon>Polyphaga</taxon>
        <taxon>Elateriformia</taxon>
        <taxon>Elateroidea</taxon>
        <taxon>Elateridae</taxon>
        <taxon>Agrypninae</taxon>
        <taxon>Pyrophorini</taxon>
        <taxon>Ignelater</taxon>
    </lineage>
</organism>
<gene>
    <name evidence="1" type="ORF">ILUMI_20057</name>
</gene>
<reference evidence="1" key="1">
    <citation type="submission" date="2019-08" db="EMBL/GenBank/DDBJ databases">
        <title>The genome of the North American firefly Photinus pyralis.</title>
        <authorList>
            <consortium name="Photinus pyralis genome working group"/>
            <person name="Fallon T.R."/>
            <person name="Sander Lower S.E."/>
            <person name="Weng J.-K."/>
        </authorList>
    </citation>
    <scope>NUCLEOTIDE SEQUENCE</scope>
    <source>
        <strain evidence="1">TRF0915ILg1</strain>
        <tissue evidence="1">Whole body</tissue>
    </source>
</reference>
<dbReference type="EMBL" id="VTPC01088636">
    <property type="protein sequence ID" value="KAF2886116.1"/>
    <property type="molecule type" value="Genomic_DNA"/>
</dbReference>